<comment type="caution">
    <text evidence="1">The sequence shown here is derived from an EMBL/GenBank/DDBJ whole genome shotgun (WGS) entry which is preliminary data.</text>
</comment>
<protein>
    <submittedName>
        <fullName evidence="1">Uncharacterized protein</fullName>
    </submittedName>
</protein>
<sequence>MSKKARHEVAERALATIGRCPELRVGAVYRQTSARKKAYAVEREATYIGLVDHLDTRLTAAGEHGMIIMDGNGTHSNGYYGAHRGLKLNSRNLIEDPAVRPGAPFGLGADGRLCRVDDLPGTAEALRKAVHLELVRPVPA</sequence>
<evidence type="ECO:0000313" key="1">
    <source>
        <dbReference type="EMBL" id="MFD2418626.1"/>
    </source>
</evidence>
<proteinExistence type="predicted"/>
<dbReference type="RefSeq" id="WP_378266639.1">
    <property type="nucleotide sequence ID" value="NZ_JBHUKR010000009.1"/>
</dbReference>
<name>A0ABW5G100_9PSEU</name>
<keyword evidence="2" id="KW-1185">Reference proteome</keyword>
<dbReference type="Proteomes" id="UP001597417">
    <property type="component" value="Unassembled WGS sequence"/>
</dbReference>
<reference evidence="2" key="1">
    <citation type="journal article" date="2019" name="Int. J. Syst. Evol. Microbiol.">
        <title>The Global Catalogue of Microorganisms (GCM) 10K type strain sequencing project: providing services to taxonomists for standard genome sequencing and annotation.</title>
        <authorList>
            <consortium name="The Broad Institute Genomics Platform"/>
            <consortium name="The Broad Institute Genome Sequencing Center for Infectious Disease"/>
            <person name="Wu L."/>
            <person name="Ma J."/>
        </authorList>
    </citation>
    <scope>NUCLEOTIDE SEQUENCE [LARGE SCALE GENOMIC DNA]</scope>
    <source>
        <strain evidence="2">CGMCC 4.7645</strain>
    </source>
</reference>
<gene>
    <name evidence="1" type="ORF">ACFSXZ_20080</name>
</gene>
<evidence type="ECO:0000313" key="2">
    <source>
        <dbReference type="Proteomes" id="UP001597417"/>
    </source>
</evidence>
<organism evidence="1 2">
    <name type="scientific">Amycolatopsis pigmentata</name>
    <dbReference type="NCBI Taxonomy" id="450801"/>
    <lineage>
        <taxon>Bacteria</taxon>
        <taxon>Bacillati</taxon>
        <taxon>Actinomycetota</taxon>
        <taxon>Actinomycetes</taxon>
        <taxon>Pseudonocardiales</taxon>
        <taxon>Pseudonocardiaceae</taxon>
        <taxon>Amycolatopsis</taxon>
    </lineage>
</organism>
<dbReference type="EMBL" id="JBHUKR010000009">
    <property type="protein sequence ID" value="MFD2418626.1"/>
    <property type="molecule type" value="Genomic_DNA"/>
</dbReference>
<accession>A0ABW5G100</accession>